<evidence type="ECO:0000313" key="2">
    <source>
        <dbReference type="Proteomes" id="UP001597506"/>
    </source>
</evidence>
<reference evidence="2" key="1">
    <citation type="journal article" date="2019" name="Int. J. Syst. Evol. Microbiol.">
        <title>The Global Catalogue of Microorganisms (GCM) 10K type strain sequencing project: providing services to taxonomists for standard genome sequencing and annotation.</title>
        <authorList>
            <consortium name="The Broad Institute Genomics Platform"/>
            <consortium name="The Broad Institute Genome Sequencing Center for Infectious Disease"/>
            <person name="Wu L."/>
            <person name="Ma J."/>
        </authorList>
    </citation>
    <scope>NUCLEOTIDE SEQUENCE [LARGE SCALE GENOMIC DNA]</scope>
    <source>
        <strain evidence="2">KCTC 3913</strain>
    </source>
</reference>
<dbReference type="EMBL" id="JBHUMF010000025">
    <property type="protein sequence ID" value="MFD2681146.1"/>
    <property type="molecule type" value="Genomic_DNA"/>
</dbReference>
<protein>
    <recommendedName>
        <fullName evidence="3">Spo0E like sporulation regulatory protein</fullName>
    </recommendedName>
</protein>
<keyword evidence="2" id="KW-1185">Reference proteome</keyword>
<organism evidence="1 2">
    <name type="scientific">Bacillus seohaeanensis</name>
    <dbReference type="NCBI Taxonomy" id="284580"/>
    <lineage>
        <taxon>Bacteria</taxon>
        <taxon>Bacillati</taxon>
        <taxon>Bacillota</taxon>
        <taxon>Bacilli</taxon>
        <taxon>Bacillales</taxon>
        <taxon>Bacillaceae</taxon>
        <taxon>Bacillus</taxon>
    </lineage>
</organism>
<gene>
    <name evidence="1" type="ORF">ACFSUL_10355</name>
</gene>
<accession>A0ABW5RRA6</accession>
<proteinExistence type="predicted"/>
<dbReference type="RefSeq" id="WP_377935097.1">
    <property type="nucleotide sequence ID" value="NZ_JBHUMF010000025.1"/>
</dbReference>
<evidence type="ECO:0000313" key="1">
    <source>
        <dbReference type="EMBL" id="MFD2681146.1"/>
    </source>
</evidence>
<dbReference type="Proteomes" id="UP001597506">
    <property type="component" value="Unassembled WGS sequence"/>
</dbReference>
<comment type="caution">
    <text evidence="1">The sequence shown here is derived from an EMBL/GenBank/DDBJ whole genome shotgun (WGS) entry which is preliminary data.</text>
</comment>
<sequence length="45" mass="5117">MGKDQKVLEDIINYSNRIIALEDRLGDGMIEVAKEILNIINKSDK</sequence>
<name>A0ABW5RRA6_9BACI</name>
<evidence type="ECO:0008006" key="3">
    <source>
        <dbReference type="Google" id="ProtNLM"/>
    </source>
</evidence>